<dbReference type="OrthoDB" id="9803333at2"/>
<dbReference type="Pfam" id="PF13561">
    <property type="entry name" value="adh_short_C2"/>
    <property type="match status" value="1"/>
</dbReference>
<dbReference type="PROSITE" id="PS00061">
    <property type="entry name" value="ADH_SHORT"/>
    <property type="match status" value="1"/>
</dbReference>
<evidence type="ECO:0000313" key="3">
    <source>
        <dbReference type="EMBL" id="EZH72546.1"/>
    </source>
</evidence>
<dbReference type="PRINTS" id="PR00081">
    <property type="entry name" value="GDHRDH"/>
</dbReference>
<dbReference type="SMART" id="SM00822">
    <property type="entry name" value="PKS_KR"/>
    <property type="match status" value="1"/>
</dbReference>
<dbReference type="EMBL" id="AQRA01000007">
    <property type="protein sequence ID" value="EZH72546.1"/>
    <property type="molecule type" value="Genomic_DNA"/>
</dbReference>
<dbReference type="CDD" id="cd05233">
    <property type="entry name" value="SDR_c"/>
    <property type="match status" value="1"/>
</dbReference>
<comment type="similarity">
    <text evidence="1">Belongs to the short-chain dehydrogenases/reductases (SDR) family.</text>
</comment>
<dbReference type="Proteomes" id="UP000023541">
    <property type="component" value="Unassembled WGS sequence"/>
</dbReference>
<name>A0A023BRE7_9FLAO</name>
<evidence type="ECO:0000259" key="2">
    <source>
        <dbReference type="SMART" id="SM00822"/>
    </source>
</evidence>
<dbReference type="PANTHER" id="PTHR43975">
    <property type="entry name" value="ZGC:101858"/>
    <property type="match status" value="1"/>
</dbReference>
<dbReference type="PRINTS" id="PR00080">
    <property type="entry name" value="SDRFAMILY"/>
</dbReference>
<dbReference type="InterPro" id="IPR020904">
    <property type="entry name" value="Sc_DH/Rdtase_CS"/>
</dbReference>
<evidence type="ECO:0000256" key="1">
    <source>
        <dbReference type="ARBA" id="ARBA00006484"/>
    </source>
</evidence>
<dbReference type="eggNOG" id="COG4221">
    <property type="taxonomic scope" value="Bacteria"/>
</dbReference>
<dbReference type="SUPFAM" id="SSF51735">
    <property type="entry name" value="NAD(P)-binding Rossmann-fold domains"/>
    <property type="match status" value="1"/>
</dbReference>
<dbReference type="InterPro" id="IPR057326">
    <property type="entry name" value="KR_dom"/>
</dbReference>
<feature type="domain" description="Ketoreductase" evidence="2">
    <location>
        <begin position="6"/>
        <end position="183"/>
    </location>
</feature>
<dbReference type="FunFam" id="3.40.50.720:FF:000084">
    <property type="entry name" value="Short-chain dehydrogenase reductase"/>
    <property type="match status" value="1"/>
</dbReference>
<gene>
    <name evidence="3" type="ORF">ATO12_20640</name>
</gene>
<dbReference type="STRING" id="1317122.ATO12_20640"/>
<organism evidence="3 4">
    <name type="scientific">Aquimarina atlantica</name>
    <dbReference type="NCBI Taxonomy" id="1317122"/>
    <lineage>
        <taxon>Bacteria</taxon>
        <taxon>Pseudomonadati</taxon>
        <taxon>Bacteroidota</taxon>
        <taxon>Flavobacteriia</taxon>
        <taxon>Flavobacteriales</taxon>
        <taxon>Flavobacteriaceae</taxon>
        <taxon>Aquimarina</taxon>
    </lineage>
</organism>
<sequence>MKLEDQVFVITGATSGMGKAIAVLYAKEGAKLVLSGRNIERGNALVEELKLISTDAIFHAGDIGIPKVNKELVSKAITKYGKLNGIVSNAGVLGLGSLTEISIENWHETLNINFNSFFYLCKYAIPYIKKEKGIIIANASIAAFKSFPSHAAYCASKAALVSLVKQAALDYGPEIRINAICPGPVDTPLIWDSAKAFKNPDEAVDNVKNATILKRLGTPEDIAKLALFLASEDASWMTGSALTIDGGIMATS</sequence>
<proteinExistence type="inferred from homology"/>
<reference evidence="3 4" key="1">
    <citation type="submission" date="2014-04" db="EMBL/GenBank/DDBJ databases">
        <title>Aquimarina sp. 22II-S11-z7 Genome Sequencing.</title>
        <authorList>
            <person name="Lai Q."/>
        </authorList>
    </citation>
    <scope>NUCLEOTIDE SEQUENCE [LARGE SCALE GENOMIC DNA]</scope>
    <source>
        <strain evidence="3 4">22II-S11-z7</strain>
    </source>
</reference>
<dbReference type="RefSeq" id="WP_034243690.1">
    <property type="nucleotide sequence ID" value="NZ_AQRA01000007.1"/>
</dbReference>
<dbReference type="Gene3D" id="3.40.50.720">
    <property type="entry name" value="NAD(P)-binding Rossmann-like Domain"/>
    <property type="match status" value="1"/>
</dbReference>
<dbReference type="AlphaFoldDB" id="A0A023BRE7"/>
<evidence type="ECO:0000313" key="4">
    <source>
        <dbReference type="Proteomes" id="UP000023541"/>
    </source>
</evidence>
<accession>A0A023BRE7</accession>
<protein>
    <submittedName>
        <fullName evidence="3">Oxidoreductase</fullName>
    </submittedName>
</protein>
<dbReference type="PANTHER" id="PTHR43975:SF2">
    <property type="entry name" value="EG:BACR7A4.14 PROTEIN-RELATED"/>
    <property type="match status" value="1"/>
</dbReference>
<keyword evidence="4" id="KW-1185">Reference proteome</keyword>
<dbReference type="InterPro" id="IPR002347">
    <property type="entry name" value="SDR_fam"/>
</dbReference>
<comment type="caution">
    <text evidence="3">The sequence shown here is derived from an EMBL/GenBank/DDBJ whole genome shotgun (WGS) entry which is preliminary data.</text>
</comment>
<dbReference type="InterPro" id="IPR036291">
    <property type="entry name" value="NAD(P)-bd_dom_sf"/>
</dbReference>